<dbReference type="RefSeq" id="WP_058183721.1">
    <property type="nucleotide sequence ID" value="NZ_LMTZ01000090.1"/>
</dbReference>
<dbReference type="CDD" id="cd06260">
    <property type="entry name" value="DUF820-like"/>
    <property type="match status" value="1"/>
</dbReference>
<dbReference type="InterPro" id="IPR008538">
    <property type="entry name" value="Uma2"/>
</dbReference>
<evidence type="ECO:0000313" key="2">
    <source>
        <dbReference type="EMBL" id="KST66973.1"/>
    </source>
</evidence>
<dbReference type="EMBL" id="LMTZ01000090">
    <property type="protein sequence ID" value="KST67138.1"/>
    <property type="molecule type" value="Genomic_DNA"/>
</dbReference>
<dbReference type="PANTHER" id="PTHR34107">
    <property type="entry name" value="SLL0198 PROTEIN-RELATED"/>
    <property type="match status" value="1"/>
</dbReference>
<protein>
    <recommendedName>
        <fullName evidence="1">Putative restriction endonuclease domain-containing protein</fullName>
    </recommendedName>
</protein>
<gene>
    <name evidence="2" type="ORF">BC008_27680</name>
    <name evidence="3" type="ORF">BC008_28500</name>
</gene>
<accession>A0A0V7ZRX4</accession>
<name>A0A0V7ZRX4_9CYAN</name>
<reference evidence="3 4" key="1">
    <citation type="journal article" date="2015" name="Genome Announc.">
        <title>Draft Genome of the Euendolithic (true boring) Cyanobacterium Mastigocoleus testarum strain BC008.</title>
        <authorList>
            <person name="Guida B.S."/>
            <person name="Garcia-Pichel F."/>
        </authorList>
    </citation>
    <scope>NUCLEOTIDE SEQUENCE [LARGE SCALE GENOMIC DNA]</scope>
    <source>
        <strain evidence="3 4">BC008</strain>
    </source>
</reference>
<dbReference type="InterPro" id="IPR011335">
    <property type="entry name" value="Restrct_endonuc-II-like"/>
</dbReference>
<keyword evidence="4" id="KW-1185">Reference proteome</keyword>
<dbReference type="SUPFAM" id="SSF52980">
    <property type="entry name" value="Restriction endonuclease-like"/>
    <property type="match status" value="1"/>
</dbReference>
<comment type="caution">
    <text evidence="3">The sequence shown here is derived from an EMBL/GenBank/DDBJ whole genome shotgun (WGS) entry which is preliminary data.</text>
</comment>
<dbReference type="InterPro" id="IPR012296">
    <property type="entry name" value="Nuclease_put_TT1808"/>
</dbReference>
<dbReference type="Gene3D" id="3.90.1570.10">
    <property type="entry name" value="tt1808, chain A"/>
    <property type="match status" value="1"/>
</dbReference>
<organism evidence="3 4">
    <name type="scientific">Mastigocoleus testarum BC008</name>
    <dbReference type="NCBI Taxonomy" id="371196"/>
    <lineage>
        <taxon>Bacteria</taxon>
        <taxon>Bacillati</taxon>
        <taxon>Cyanobacteriota</taxon>
        <taxon>Cyanophyceae</taxon>
        <taxon>Nostocales</taxon>
        <taxon>Hapalosiphonaceae</taxon>
        <taxon>Mastigocoleus</taxon>
    </lineage>
</organism>
<dbReference type="AlphaFoldDB" id="A0A0V7ZRX4"/>
<dbReference type="EMBL" id="LMTZ01000092">
    <property type="protein sequence ID" value="KST66973.1"/>
    <property type="molecule type" value="Genomic_DNA"/>
</dbReference>
<evidence type="ECO:0000313" key="4">
    <source>
        <dbReference type="Proteomes" id="UP000053372"/>
    </source>
</evidence>
<sequence>MLFVDSGIKFIHQQLAAELADWNHYKKAGYIFDNQTQFKLPNGSHISPDLCWVVLEQWDALSNEEKQSVPPVCPDFVIEIFEGDKSLEQLRLQMREYIKNGTRLGWLINPQKSSVEIYRVRDVQERNTQKCDILEYDIREIVAFGFRKAPTLLGENVLPGFSVDLQDLFNIQLNYRLQHVA</sequence>
<dbReference type="Pfam" id="PF05685">
    <property type="entry name" value="Uma2"/>
    <property type="match status" value="1"/>
</dbReference>
<feature type="domain" description="Putative restriction endonuclease" evidence="1">
    <location>
        <begin position="11"/>
        <end position="161"/>
    </location>
</feature>
<dbReference type="OrthoDB" id="455378at2"/>
<evidence type="ECO:0000313" key="3">
    <source>
        <dbReference type="EMBL" id="KST67138.1"/>
    </source>
</evidence>
<dbReference type="Proteomes" id="UP000053372">
    <property type="component" value="Unassembled WGS sequence"/>
</dbReference>
<dbReference type="PANTHER" id="PTHR34107:SF7">
    <property type="entry name" value="SLR2092 PROTEIN"/>
    <property type="match status" value="1"/>
</dbReference>
<evidence type="ECO:0000259" key="1">
    <source>
        <dbReference type="Pfam" id="PF05685"/>
    </source>
</evidence>
<proteinExistence type="predicted"/>